<dbReference type="SUPFAM" id="SSF46934">
    <property type="entry name" value="UBA-like"/>
    <property type="match status" value="1"/>
</dbReference>
<proteinExistence type="predicted"/>
<evidence type="ECO:0000313" key="3">
    <source>
        <dbReference type="EMBL" id="WPH03759.1"/>
    </source>
</evidence>
<gene>
    <name evidence="3" type="ORF">R9X50_00664200</name>
</gene>
<dbReference type="InterPro" id="IPR001164">
    <property type="entry name" value="ArfGAP_dom"/>
</dbReference>
<reference evidence="3 4" key="1">
    <citation type="submission" date="2023-11" db="EMBL/GenBank/DDBJ databases">
        <title>An acidophilic fungus is an integral part of prey digestion in a carnivorous sundew plant.</title>
        <authorList>
            <person name="Tsai I.J."/>
        </authorList>
    </citation>
    <scope>NUCLEOTIDE SEQUENCE [LARGE SCALE GENOMIC DNA]</scope>
    <source>
        <strain evidence="3">169a</strain>
    </source>
</reference>
<dbReference type="Gene3D" id="1.10.220.150">
    <property type="entry name" value="Arf GTPase activating protein"/>
    <property type="match status" value="1"/>
</dbReference>
<dbReference type="Proteomes" id="UP001303373">
    <property type="component" value="Chromosome 11"/>
</dbReference>
<name>A0AAQ3M991_9PEZI</name>
<dbReference type="InterPro" id="IPR051718">
    <property type="entry name" value="ARF_GTPase-activating"/>
</dbReference>
<dbReference type="InterPro" id="IPR038508">
    <property type="entry name" value="ArfGAP_dom_sf"/>
</dbReference>
<feature type="compositionally biased region" description="Polar residues" evidence="1">
    <location>
        <begin position="408"/>
        <end position="419"/>
    </location>
</feature>
<feature type="compositionally biased region" description="Low complexity" evidence="1">
    <location>
        <begin position="425"/>
        <end position="434"/>
    </location>
</feature>
<dbReference type="CDD" id="cd08204">
    <property type="entry name" value="ArfGap"/>
    <property type="match status" value="1"/>
</dbReference>
<feature type="compositionally biased region" description="Polar residues" evidence="1">
    <location>
        <begin position="139"/>
        <end position="149"/>
    </location>
</feature>
<feature type="compositionally biased region" description="Polar residues" evidence="1">
    <location>
        <begin position="436"/>
        <end position="454"/>
    </location>
</feature>
<accession>A0AAQ3M991</accession>
<dbReference type="EMBL" id="CP138590">
    <property type="protein sequence ID" value="WPH03759.1"/>
    <property type="molecule type" value="Genomic_DNA"/>
</dbReference>
<feature type="region of interest" description="Disordered" evidence="1">
    <location>
        <begin position="126"/>
        <end position="216"/>
    </location>
</feature>
<dbReference type="InterPro" id="IPR037278">
    <property type="entry name" value="ARFGAP/RecO"/>
</dbReference>
<feature type="compositionally biased region" description="Low complexity" evidence="1">
    <location>
        <begin position="509"/>
        <end position="521"/>
    </location>
</feature>
<feature type="region of interest" description="Disordered" evidence="1">
    <location>
        <begin position="509"/>
        <end position="546"/>
    </location>
</feature>
<feature type="region of interest" description="Disordered" evidence="1">
    <location>
        <begin position="271"/>
        <end position="326"/>
    </location>
</feature>
<dbReference type="Gene3D" id="1.10.8.10">
    <property type="entry name" value="DNA helicase RuvA subunit, C-terminal domain"/>
    <property type="match status" value="1"/>
</dbReference>
<dbReference type="PRINTS" id="PR00405">
    <property type="entry name" value="REVINTRACTNG"/>
</dbReference>
<dbReference type="GO" id="GO:0005096">
    <property type="term" value="F:GTPase activator activity"/>
    <property type="evidence" value="ECO:0007669"/>
    <property type="project" value="InterPro"/>
</dbReference>
<feature type="compositionally biased region" description="Polar residues" evidence="1">
    <location>
        <begin position="522"/>
        <end position="537"/>
    </location>
</feature>
<dbReference type="PANTHER" id="PTHR45705">
    <property type="entry name" value="FI20236P1"/>
    <property type="match status" value="1"/>
</dbReference>
<feature type="compositionally biased region" description="Polar residues" evidence="1">
    <location>
        <begin position="287"/>
        <end position="299"/>
    </location>
</feature>
<dbReference type="PANTHER" id="PTHR45705:SF7">
    <property type="entry name" value="ACTIVATING PROTEIN FOR ARF, PUTATIVE (AFU_ORTHOLOGUE AFUA_4G09120)-RELATED"/>
    <property type="match status" value="1"/>
</dbReference>
<dbReference type="GO" id="GO:0005737">
    <property type="term" value="C:cytoplasm"/>
    <property type="evidence" value="ECO:0007669"/>
    <property type="project" value="TreeGrafter"/>
</dbReference>
<dbReference type="InterPro" id="IPR009060">
    <property type="entry name" value="UBA-like_sf"/>
</dbReference>
<organism evidence="3 4">
    <name type="scientific">Acrodontium crateriforme</name>
    <dbReference type="NCBI Taxonomy" id="150365"/>
    <lineage>
        <taxon>Eukaryota</taxon>
        <taxon>Fungi</taxon>
        <taxon>Dikarya</taxon>
        <taxon>Ascomycota</taxon>
        <taxon>Pezizomycotina</taxon>
        <taxon>Dothideomycetes</taxon>
        <taxon>Dothideomycetidae</taxon>
        <taxon>Mycosphaerellales</taxon>
        <taxon>Teratosphaeriaceae</taxon>
        <taxon>Acrodontium</taxon>
    </lineage>
</organism>
<dbReference type="AlphaFoldDB" id="A0AAQ3M991"/>
<evidence type="ECO:0000313" key="4">
    <source>
        <dbReference type="Proteomes" id="UP001303373"/>
    </source>
</evidence>
<dbReference type="SMART" id="SM00105">
    <property type="entry name" value="ArfGap"/>
    <property type="match status" value="1"/>
</dbReference>
<keyword evidence="4" id="KW-1185">Reference proteome</keyword>
<feature type="region of interest" description="Disordered" evidence="1">
    <location>
        <begin position="668"/>
        <end position="692"/>
    </location>
</feature>
<feature type="compositionally biased region" description="Basic and acidic residues" evidence="1">
    <location>
        <begin position="302"/>
        <end position="326"/>
    </location>
</feature>
<feature type="region of interest" description="Disordered" evidence="1">
    <location>
        <begin position="400"/>
        <end position="480"/>
    </location>
</feature>
<evidence type="ECO:0000256" key="1">
    <source>
        <dbReference type="SAM" id="MobiDB-lite"/>
    </source>
</evidence>
<dbReference type="Pfam" id="PF01412">
    <property type="entry name" value="ArfGap"/>
    <property type="match status" value="1"/>
</dbReference>
<sequence length="692" mass="76271">MASAISKRQQARNERNLQDLLRSVPGNDRCADCAAKNPGWASWNLGIFLCVRCASLHRKLGTHVSKVKSLTMDSWTGDQVDNMKKTGNLVSNRQFNPSNVKPDIPIDADEVEAALERYIRQKYEQRALSGGKASPAIRRQNTGSTGTDSYNDEGPPLPPKPTKRFGFGSIRSASATLGRKASDRATRMTPPLSPTFGNDGRYSDPSSPREPNEPSTIFGMRMATVGNNFDDKLSKLRDMGFNDSKKNAEILKSSNGSLNKAIETLVRLGEGSNPISRSHTPGPRTMTPVSMTSSATNGLTIERTRQLEEKRSQTDPWEPKKRAETKEELRLRAATQPLPPLPHQIRSQTSVPNFTSTNPFLNQSQPAQTEQSLENIFQGLQVSKSGPCSETQQYPHQLMTAVPPVPSMPQQNPWHTAPNSPWEVPQQQQAPAPQLRRQSSNPFLRHSQSQTFAPSNPWLQASSQQSSPLVQSPSNPFGNAWSQQQVLQQPMATSPAPIYGAQPEYFAQPQQAQPVQTHVQQNLSPNPWQAQQQQISPESPDVQGQFQQQQFDFMQPQQTGTQQQFQLQQQQQAQQYAQSQFQPQPVRHDKSSIMALYNTPPSFRPLQTLPEDGSAAVSNPGVAPPVQAIPQRSVTMPVNHTGSMNPFGQPTQTGGGARHVSNESIDFVGFNGNGRHSPDAFAGLSARYSGTR</sequence>
<feature type="compositionally biased region" description="Low complexity" evidence="1">
    <location>
        <begin position="457"/>
        <end position="476"/>
    </location>
</feature>
<feature type="domain" description="Arf-GAP" evidence="2">
    <location>
        <begin position="15"/>
        <end position="137"/>
    </location>
</feature>
<evidence type="ECO:0000259" key="2">
    <source>
        <dbReference type="SMART" id="SM00105"/>
    </source>
</evidence>
<protein>
    <recommendedName>
        <fullName evidence="2">Arf-GAP domain-containing protein</fullName>
    </recommendedName>
</protein>
<dbReference type="FunFam" id="1.10.220.150:FF:000026">
    <property type="entry name" value="GTPase activating protein for Arf, putative"/>
    <property type="match status" value="1"/>
</dbReference>
<dbReference type="SUPFAM" id="SSF57863">
    <property type="entry name" value="ArfGap/RecO-like zinc finger"/>
    <property type="match status" value="1"/>
</dbReference>